<dbReference type="GO" id="GO:0016020">
    <property type="term" value="C:membrane"/>
    <property type="evidence" value="ECO:0007669"/>
    <property type="project" value="UniProtKB-SubCell"/>
</dbReference>
<dbReference type="Proteomes" id="UP000298061">
    <property type="component" value="Unassembled WGS sequence"/>
</dbReference>
<evidence type="ECO:0000256" key="6">
    <source>
        <dbReference type="SAM" id="Phobius"/>
    </source>
</evidence>
<feature type="transmembrane region" description="Helical" evidence="6">
    <location>
        <begin position="448"/>
        <end position="466"/>
    </location>
</feature>
<dbReference type="Pfam" id="PF03006">
    <property type="entry name" value="HlyIII"/>
    <property type="match status" value="1"/>
</dbReference>
<dbReference type="PANTHER" id="PTHR20855">
    <property type="entry name" value="ADIPOR/PROGESTIN RECEPTOR-RELATED"/>
    <property type="match status" value="1"/>
</dbReference>
<proteinExistence type="predicted"/>
<keyword evidence="3 6" id="KW-1133">Transmembrane helix</keyword>
<dbReference type="GO" id="GO:0038023">
    <property type="term" value="F:signaling receptor activity"/>
    <property type="evidence" value="ECO:0007669"/>
    <property type="project" value="TreeGrafter"/>
</dbReference>
<name>A0A4Z0A381_9AGAM</name>
<dbReference type="InterPro" id="IPR004254">
    <property type="entry name" value="AdipoR/HlyIII-related"/>
</dbReference>
<reference evidence="7 8" key="1">
    <citation type="submission" date="2019-02" db="EMBL/GenBank/DDBJ databases">
        <title>Genome sequencing of the rare red list fungi Hericium alpestre (H. flagellum).</title>
        <authorList>
            <person name="Buettner E."/>
            <person name="Kellner H."/>
        </authorList>
    </citation>
    <scope>NUCLEOTIDE SEQUENCE [LARGE SCALE GENOMIC DNA]</scope>
    <source>
        <strain evidence="7 8">DSM 108284</strain>
    </source>
</reference>
<evidence type="ECO:0000313" key="8">
    <source>
        <dbReference type="Proteomes" id="UP000298061"/>
    </source>
</evidence>
<protein>
    <recommendedName>
        <fullName evidence="9">HlyIII-domain-containing protein</fullName>
    </recommendedName>
</protein>
<feature type="transmembrane region" description="Helical" evidence="6">
    <location>
        <begin position="509"/>
        <end position="530"/>
    </location>
</feature>
<dbReference type="EMBL" id="SFCI01000274">
    <property type="protein sequence ID" value="TFY80904.1"/>
    <property type="molecule type" value="Genomic_DNA"/>
</dbReference>
<evidence type="ECO:0000256" key="3">
    <source>
        <dbReference type="ARBA" id="ARBA00022989"/>
    </source>
</evidence>
<comment type="caution">
    <text evidence="7">The sequence shown here is derived from an EMBL/GenBank/DDBJ whole genome shotgun (WGS) entry which is preliminary data.</text>
</comment>
<evidence type="ECO:0008006" key="9">
    <source>
        <dbReference type="Google" id="ProtNLM"/>
    </source>
</evidence>
<dbReference type="OrthoDB" id="5585746at2759"/>
<feature type="binding site" evidence="5">
    <location>
        <position position="522"/>
    </location>
    <ligand>
        <name>Zn(2+)</name>
        <dbReference type="ChEBI" id="CHEBI:29105"/>
    </ligand>
</feature>
<feature type="transmembrane region" description="Helical" evidence="6">
    <location>
        <begin position="387"/>
        <end position="406"/>
    </location>
</feature>
<dbReference type="STRING" id="135208.A0A4Z0A381"/>
<dbReference type="GO" id="GO:0006882">
    <property type="term" value="P:intracellular zinc ion homeostasis"/>
    <property type="evidence" value="ECO:0007669"/>
    <property type="project" value="TreeGrafter"/>
</dbReference>
<keyword evidence="8" id="KW-1185">Reference proteome</keyword>
<gene>
    <name evidence="7" type="ORF">EWM64_g3112</name>
</gene>
<feature type="binding site" evidence="5">
    <location>
        <position position="368"/>
    </location>
    <ligand>
        <name>Zn(2+)</name>
        <dbReference type="ChEBI" id="CHEBI:29105"/>
    </ligand>
</feature>
<feature type="transmembrane region" description="Helical" evidence="6">
    <location>
        <begin position="350"/>
        <end position="367"/>
    </location>
</feature>
<feature type="binding site" evidence="5">
    <location>
        <position position="518"/>
    </location>
    <ligand>
        <name>Zn(2+)</name>
        <dbReference type="ChEBI" id="CHEBI:29105"/>
    </ligand>
</feature>
<comment type="subcellular location">
    <subcellularLocation>
        <location evidence="1">Membrane</location>
        <topology evidence="1">Multi-pass membrane protein</topology>
    </subcellularLocation>
</comment>
<evidence type="ECO:0000313" key="7">
    <source>
        <dbReference type="EMBL" id="TFY80904.1"/>
    </source>
</evidence>
<keyword evidence="5" id="KW-0479">Metal-binding</keyword>
<feature type="transmembrane region" description="Helical" evidence="6">
    <location>
        <begin position="415"/>
        <end position="436"/>
    </location>
</feature>
<dbReference type="AlphaFoldDB" id="A0A4Z0A381"/>
<accession>A0A4Z0A381</accession>
<sequence length="552" mass="61036">MATTTSATEINVSVAVARGRRCQSTVAPYVPHITCQPLPASIEALDLSSASPTTHLASLRILVLSYLADLETRLAQLDSPLTDICLGETLLSRGEIKVEEARAWAKDGLEMLNRIRLDVLSHLPEFTIDSASVENYVASRFSELPDVPSLKDVASHLPDMPDVRAHLPQLDLPDMRSRLDDVRSRISDIDLHHPMQYIPTLSNHLQSLQSHLTSLQSGTTFSSLKPNSRLLELLETLRAGSASVEKSVGKVEDRLGRAAWDVARAIQRSLDGAKLIRYTDLPEQWRNNPFVTHGYRFIPLNRWPLIIMSIFALHNETLNIHTHLIPLVLWSMNLIPTFNTSSSMPADTPLTAFTIFALLCLFSSVIWHTMSGCAHHGGMDLCAKLDYIGIGWLISASVATIVYYGFSCETTARNIFLCMCVVKGLAAAFLPFSTWFNKPQNKPLRSSFFLIMAFASVAPLTYLTLLHSVHDMLSFIRPIVPSLVSYLMGFAFYATHFPECILHPRWQPSLAWLGGGSHAIWHVFVVVAISQHRAGMTSMKGGIDGAVCVAGV</sequence>
<keyword evidence="5" id="KW-0862">Zinc</keyword>
<feature type="transmembrane region" description="Helical" evidence="6">
    <location>
        <begin position="478"/>
        <end position="497"/>
    </location>
</feature>
<dbReference type="PANTHER" id="PTHR20855:SF97">
    <property type="entry name" value="ADIPOR-LIKE RECEPTOR IZH3-RELATED"/>
    <property type="match status" value="1"/>
</dbReference>
<evidence type="ECO:0000256" key="1">
    <source>
        <dbReference type="ARBA" id="ARBA00004141"/>
    </source>
</evidence>
<evidence type="ECO:0000256" key="5">
    <source>
        <dbReference type="PIRSR" id="PIRSR604254-1"/>
    </source>
</evidence>
<keyword evidence="2 6" id="KW-0812">Transmembrane</keyword>
<organism evidence="7 8">
    <name type="scientific">Hericium alpestre</name>
    <dbReference type="NCBI Taxonomy" id="135208"/>
    <lineage>
        <taxon>Eukaryota</taxon>
        <taxon>Fungi</taxon>
        <taxon>Dikarya</taxon>
        <taxon>Basidiomycota</taxon>
        <taxon>Agaricomycotina</taxon>
        <taxon>Agaricomycetes</taxon>
        <taxon>Russulales</taxon>
        <taxon>Hericiaceae</taxon>
        <taxon>Hericium</taxon>
    </lineage>
</organism>
<evidence type="ECO:0000256" key="4">
    <source>
        <dbReference type="ARBA" id="ARBA00023136"/>
    </source>
</evidence>
<dbReference type="GO" id="GO:0046872">
    <property type="term" value="F:metal ion binding"/>
    <property type="evidence" value="ECO:0007669"/>
    <property type="project" value="UniProtKB-KW"/>
</dbReference>
<evidence type="ECO:0000256" key="2">
    <source>
        <dbReference type="ARBA" id="ARBA00022692"/>
    </source>
</evidence>
<keyword evidence="4 6" id="KW-0472">Membrane</keyword>